<keyword evidence="2" id="KW-1185">Reference proteome</keyword>
<name>A0A8J4DGQ0_9ACTN</name>
<gene>
    <name evidence="1" type="ORF">Pth03_81810</name>
</gene>
<dbReference type="Proteomes" id="UP000605992">
    <property type="component" value="Unassembled WGS sequence"/>
</dbReference>
<evidence type="ECO:0000313" key="1">
    <source>
        <dbReference type="EMBL" id="GII59792.1"/>
    </source>
</evidence>
<proteinExistence type="predicted"/>
<organism evidence="1 2">
    <name type="scientific">Planotetraspora thailandica</name>
    <dbReference type="NCBI Taxonomy" id="487172"/>
    <lineage>
        <taxon>Bacteria</taxon>
        <taxon>Bacillati</taxon>
        <taxon>Actinomycetota</taxon>
        <taxon>Actinomycetes</taxon>
        <taxon>Streptosporangiales</taxon>
        <taxon>Streptosporangiaceae</taxon>
        <taxon>Planotetraspora</taxon>
    </lineage>
</organism>
<comment type="caution">
    <text evidence="1">The sequence shown here is derived from an EMBL/GenBank/DDBJ whole genome shotgun (WGS) entry which is preliminary data.</text>
</comment>
<dbReference type="EMBL" id="BOOR01000099">
    <property type="protein sequence ID" value="GII59792.1"/>
    <property type="molecule type" value="Genomic_DNA"/>
</dbReference>
<reference evidence="1" key="1">
    <citation type="submission" date="2021-01" db="EMBL/GenBank/DDBJ databases">
        <title>Whole genome shotgun sequence of Planotetraspora thailandica NBRC 104271.</title>
        <authorList>
            <person name="Komaki H."/>
            <person name="Tamura T."/>
        </authorList>
    </citation>
    <scope>NUCLEOTIDE SEQUENCE</scope>
    <source>
        <strain evidence="1">NBRC 104271</strain>
    </source>
</reference>
<evidence type="ECO:0000313" key="2">
    <source>
        <dbReference type="Proteomes" id="UP000605992"/>
    </source>
</evidence>
<sequence length="64" mass="6963">MERRREVNATETPVTCRQAGASGMTGKVEALLRKSGGRPPLGMAPTIAEAVLRYKSGYRQGEDR</sequence>
<dbReference type="AlphaFoldDB" id="A0A8J4DGQ0"/>
<protein>
    <submittedName>
        <fullName evidence="1">Uncharacterized protein</fullName>
    </submittedName>
</protein>
<accession>A0A8J4DGQ0</accession>